<dbReference type="EMBL" id="CP115450">
    <property type="protein sequence ID" value="WBP91187.1"/>
    <property type="molecule type" value="Genomic_DNA"/>
</dbReference>
<organism evidence="2 3">
    <name type="scientific">Kitasatospora cathayae</name>
    <dbReference type="NCBI Taxonomy" id="3004092"/>
    <lineage>
        <taxon>Bacteria</taxon>
        <taxon>Bacillati</taxon>
        <taxon>Actinomycetota</taxon>
        <taxon>Actinomycetes</taxon>
        <taxon>Kitasatosporales</taxon>
        <taxon>Streptomycetaceae</taxon>
        <taxon>Kitasatospora</taxon>
    </lineage>
</organism>
<dbReference type="Pfam" id="PF01381">
    <property type="entry name" value="HTH_3"/>
    <property type="match status" value="1"/>
</dbReference>
<dbReference type="SMART" id="SM00530">
    <property type="entry name" value="HTH_XRE"/>
    <property type="match status" value="1"/>
</dbReference>
<protein>
    <submittedName>
        <fullName evidence="2">Helix-turn-helix transcriptional regulator</fullName>
    </submittedName>
</protein>
<evidence type="ECO:0000313" key="2">
    <source>
        <dbReference type="EMBL" id="WBP91187.1"/>
    </source>
</evidence>
<dbReference type="InterPro" id="IPR011990">
    <property type="entry name" value="TPR-like_helical_dom_sf"/>
</dbReference>
<dbReference type="PANTHER" id="PTHR47691:SF3">
    <property type="entry name" value="HTH-TYPE TRANSCRIPTIONAL REGULATOR RV0890C-RELATED"/>
    <property type="match status" value="1"/>
</dbReference>
<dbReference type="SUPFAM" id="SSF48452">
    <property type="entry name" value="TPR-like"/>
    <property type="match status" value="3"/>
</dbReference>
<dbReference type="InterPro" id="IPR010982">
    <property type="entry name" value="Lambda_DNA-bd_dom_sf"/>
</dbReference>
<dbReference type="Pfam" id="PF13432">
    <property type="entry name" value="TPR_16"/>
    <property type="match status" value="2"/>
</dbReference>
<evidence type="ECO:0000313" key="3">
    <source>
        <dbReference type="Proteomes" id="UP001212821"/>
    </source>
</evidence>
<sequence>MAVADLQALGRRVRDLRKRQGLSQGDLAGEGLSASYVSLIESGKRSPSKEILRALASRLDCDPEVLFELIETPESDDDVELELRYAELSLRSGQAQAAYDAFAVLHEQAQARADESLAARALWGRARALENLGRLEEAAADYERLHRAKPTAAVVAPLLVVVALCRCYRELGDLTRGVELAESALSELRDLDLAPSRESIEVISTLVGLYSERGDLYSAGNLAASAVETARTVEDRQALGAAYWNAGLVAHRTGRVADARMLVERALAIYAEGDNDRSVARLRIAHASVLLQGDQVRPRLAKSTLEEVLLSLDSIGGSAVDRAYCESGLARAALLLGESESAVEHARRGLDQLGPGHRLQTARLLVVLAAALLQTGRTDEAREVYERAALHLEASDASRQATFAWAELAEVLASSGDTERALWAYRQGMQLLGHRSFFGVQGNGLGASRSA</sequence>
<dbReference type="Gene3D" id="1.10.260.40">
    <property type="entry name" value="lambda repressor-like DNA-binding domains"/>
    <property type="match status" value="1"/>
</dbReference>
<dbReference type="RefSeq" id="WP_270150395.1">
    <property type="nucleotide sequence ID" value="NZ_CP115450.1"/>
</dbReference>
<reference evidence="3" key="1">
    <citation type="submission" date="2022-12" db="EMBL/GenBank/DDBJ databases">
        <authorList>
            <person name="Mo P."/>
        </authorList>
    </citation>
    <scope>NUCLEOTIDE SEQUENCE [LARGE SCALE GENOMIC DNA]</scope>
    <source>
        <strain evidence="3">HUAS 3-15</strain>
    </source>
</reference>
<name>A0ABY7QEK7_9ACTN</name>
<evidence type="ECO:0000259" key="1">
    <source>
        <dbReference type="PROSITE" id="PS50943"/>
    </source>
</evidence>
<dbReference type="SMART" id="SM00028">
    <property type="entry name" value="TPR"/>
    <property type="match status" value="5"/>
</dbReference>
<dbReference type="CDD" id="cd00093">
    <property type="entry name" value="HTH_XRE"/>
    <property type="match status" value="1"/>
</dbReference>
<accession>A0ABY7QEK7</accession>
<dbReference type="PANTHER" id="PTHR47691">
    <property type="entry name" value="REGULATOR-RELATED"/>
    <property type="match status" value="1"/>
</dbReference>
<keyword evidence="3" id="KW-1185">Reference proteome</keyword>
<feature type="domain" description="HTH cro/C1-type" evidence="1">
    <location>
        <begin position="13"/>
        <end position="66"/>
    </location>
</feature>
<dbReference type="SUPFAM" id="SSF47413">
    <property type="entry name" value="lambda repressor-like DNA-binding domains"/>
    <property type="match status" value="1"/>
</dbReference>
<dbReference type="Proteomes" id="UP001212821">
    <property type="component" value="Chromosome"/>
</dbReference>
<dbReference type="PROSITE" id="PS50943">
    <property type="entry name" value="HTH_CROC1"/>
    <property type="match status" value="1"/>
</dbReference>
<dbReference type="InterPro" id="IPR019734">
    <property type="entry name" value="TPR_rpt"/>
</dbReference>
<dbReference type="InterPro" id="IPR001387">
    <property type="entry name" value="Cro/C1-type_HTH"/>
</dbReference>
<dbReference type="Gene3D" id="1.25.40.10">
    <property type="entry name" value="Tetratricopeptide repeat domain"/>
    <property type="match status" value="1"/>
</dbReference>
<proteinExistence type="predicted"/>
<gene>
    <name evidence="2" type="ORF">O1G21_38455</name>
</gene>